<comment type="caution">
    <text evidence="1">The sequence shown here is derived from an EMBL/GenBank/DDBJ whole genome shotgun (WGS) entry which is preliminary data.</text>
</comment>
<keyword evidence="2" id="KW-1185">Reference proteome</keyword>
<dbReference type="Proteomes" id="UP001409585">
    <property type="component" value="Unassembled WGS sequence"/>
</dbReference>
<dbReference type="AlphaFoldDB" id="A0AAV3U2I1"/>
<name>A0AAV3U2I1_9ALTE</name>
<protein>
    <submittedName>
        <fullName evidence="1">Uncharacterized protein</fullName>
    </submittedName>
</protein>
<dbReference type="EMBL" id="BAABLX010000016">
    <property type="protein sequence ID" value="GAA4942096.1"/>
    <property type="molecule type" value="Genomic_DNA"/>
</dbReference>
<organism evidence="1 2">
    <name type="scientific">Halioxenophilus aromaticivorans</name>
    <dbReference type="NCBI Taxonomy" id="1306992"/>
    <lineage>
        <taxon>Bacteria</taxon>
        <taxon>Pseudomonadati</taxon>
        <taxon>Pseudomonadota</taxon>
        <taxon>Gammaproteobacteria</taxon>
        <taxon>Alteromonadales</taxon>
        <taxon>Alteromonadaceae</taxon>
        <taxon>Halioxenophilus</taxon>
    </lineage>
</organism>
<reference evidence="2" key="1">
    <citation type="journal article" date="2019" name="Int. J. Syst. Evol. Microbiol.">
        <title>The Global Catalogue of Microorganisms (GCM) 10K type strain sequencing project: providing services to taxonomists for standard genome sequencing and annotation.</title>
        <authorList>
            <consortium name="The Broad Institute Genomics Platform"/>
            <consortium name="The Broad Institute Genome Sequencing Center for Infectious Disease"/>
            <person name="Wu L."/>
            <person name="Ma J."/>
        </authorList>
    </citation>
    <scope>NUCLEOTIDE SEQUENCE [LARGE SCALE GENOMIC DNA]</scope>
    <source>
        <strain evidence="2">JCM 19134</strain>
    </source>
</reference>
<dbReference type="RefSeq" id="WP_345421218.1">
    <property type="nucleotide sequence ID" value="NZ_BAABLX010000016.1"/>
</dbReference>
<evidence type="ECO:0000313" key="2">
    <source>
        <dbReference type="Proteomes" id="UP001409585"/>
    </source>
</evidence>
<gene>
    <name evidence="1" type="ORF">GCM10025791_20610</name>
</gene>
<sequence length="79" mass="8787">MDQGDAFASAVLQRSQLHPDELTGLIDAVKIFSEQNPLPVVRSENLADGDKTLPVLFCTEVIYDSAVRTEIDKLRANYH</sequence>
<proteinExistence type="predicted"/>
<evidence type="ECO:0000313" key="1">
    <source>
        <dbReference type="EMBL" id="GAA4942096.1"/>
    </source>
</evidence>
<accession>A0AAV3U2I1</accession>